<keyword evidence="3" id="KW-1185">Reference proteome</keyword>
<dbReference type="OrthoDB" id="5828194at2"/>
<dbReference type="STRING" id="80852.AWOD_I_0020"/>
<dbReference type="AlphaFoldDB" id="A0A090ILM6"/>
<keyword evidence="1" id="KW-0812">Transmembrane</keyword>
<organism evidence="2 3">
    <name type="scientific">Aliivibrio wodanis</name>
    <dbReference type="NCBI Taxonomy" id="80852"/>
    <lineage>
        <taxon>Bacteria</taxon>
        <taxon>Pseudomonadati</taxon>
        <taxon>Pseudomonadota</taxon>
        <taxon>Gammaproteobacteria</taxon>
        <taxon>Vibrionales</taxon>
        <taxon>Vibrionaceae</taxon>
        <taxon>Aliivibrio</taxon>
    </lineage>
</organism>
<protein>
    <submittedName>
        <fullName evidence="2">Membrane protein</fullName>
    </submittedName>
</protein>
<keyword evidence="1" id="KW-1133">Transmembrane helix</keyword>
<proteinExistence type="predicted"/>
<dbReference type="EMBL" id="LN554846">
    <property type="protein sequence ID" value="CED70118.1"/>
    <property type="molecule type" value="Genomic_DNA"/>
</dbReference>
<evidence type="ECO:0000313" key="3">
    <source>
        <dbReference type="Proteomes" id="UP000032427"/>
    </source>
</evidence>
<feature type="transmembrane region" description="Helical" evidence="1">
    <location>
        <begin position="7"/>
        <end position="24"/>
    </location>
</feature>
<dbReference type="HOGENOM" id="CLU_2940563_0_0_6"/>
<evidence type="ECO:0000313" key="2">
    <source>
        <dbReference type="EMBL" id="CED70118.1"/>
    </source>
</evidence>
<gene>
    <name evidence="2" type="ORF">AWOD_I_0020</name>
</gene>
<name>A0A090ILM6_9GAMM</name>
<dbReference type="Proteomes" id="UP000032427">
    <property type="component" value="Chromosome 1"/>
</dbReference>
<sequence>MLTQIDRLTIYCVLCFVTICSLVLRTPENMSLFPLVSLASVMIALTVELKTWTESEAAEEQDY</sequence>
<dbReference type="GeneID" id="28539549"/>
<dbReference type="KEGG" id="awd:AWOD_I_0020"/>
<dbReference type="PATRIC" id="fig|80852.17.peg.20"/>
<reference evidence="3" key="1">
    <citation type="submission" date="2014-09" db="EMBL/GenBank/DDBJ databases">
        <authorList>
            <person name="Hjerde E."/>
        </authorList>
    </citation>
    <scope>NUCLEOTIDE SEQUENCE [LARGE SCALE GENOMIC DNA]</scope>
    <source>
        <strain evidence="3">06/09/139</strain>
    </source>
</reference>
<evidence type="ECO:0000256" key="1">
    <source>
        <dbReference type="SAM" id="Phobius"/>
    </source>
</evidence>
<accession>A0A090ILM6</accession>
<keyword evidence="1" id="KW-0472">Membrane</keyword>